<keyword evidence="2" id="KW-0732">Signal</keyword>
<comment type="caution">
    <text evidence="3">The sequence shown here is derived from an EMBL/GenBank/DDBJ whole genome shotgun (WGS) entry which is preliminary data.</text>
</comment>
<feature type="signal peptide" evidence="2">
    <location>
        <begin position="1"/>
        <end position="19"/>
    </location>
</feature>
<dbReference type="AlphaFoldDB" id="A0AA39KNB9"/>
<accession>A0AA39KNB9</accession>
<protein>
    <submittedName>
        <fullName evidence="3">Uncharacterized protein</fullName>
    </submittedName>
</protein>
<evidence type="ECO:0000256" key="1">
    <source>
        <dbReference type="SAM" id="MobiDB-lite"/>
    </source>
</evidence>
<keyword evidence="4" id="KW-1185">Reference proteome</keyword>
<gene>
    <name evidence="3" type="ORF">PV327_001728</name>
</gene>
<evidence type="ECO:0000256" key="2">
    <source>
        <dbReference type="SAM" id="SignalP"/>
    </source>
</evidence>
<reference evidence="3" key="2">
    <citation type="submission" date="2023-03" db="EMBL/GenBank/DDBJ databases">
        <authorList>
            <person name="Inwood S.N."/>
            <person name="Skelly J.G."/>
            <person name="Guhlin J."/>
            <person name="Harrop T.W.R."/>
            <person name="Goldson S.G."/>
            <person name="Dearden P.K."/>
        </authorList>
    </citation>
    <scope>NUCLEOTIDE SEQUENCE</scope>
    <source>
        <strain evidence="3">Lincoln</strain>
        <tissue evidence="3">Whole body</tissue>
    </source>
</reference>
<evidence type="ECO:0000313" key="4">
    <source>
        <dbReference type="Proteomes" id="UP001168972"/>
    </source>
</evidence>
<evidence type="ECO:0000313" key="3">
    <source>
        <dbReference type="EMBL" id="KAK0167873.1"/>
    </source>
</evidence>
<dbReference type="EMBL" id="JAQQBR010001831">
    <property type="protein sequence ID" value="KAK0167873.1"/>
    <property type="molecule type" value="Genomic_DNA"/>
</dbReference>
<organism evidence="3 4">
    <name type="scientific">Microctonus hyperodae</name>
    <name type="common">Parasitoid wasp</name>
    <dbReference type="NCBI Taxonomy" id="165561"/>
    <lineage>
        <taxon>Eukaryota</taxon>
        <taxon>Metazoa</taxon>
        <taxon>Ecdysozoa</taxon>
        <taxon>Arthropoda</taxon>
        <taxon>Hexapoda</taxon>
        <taxon>Insecta</taxon>
        <taxon>Pterygota</taxon>
        <taxon>Neoptera</taxon>
        <taxon>Endopterygota</taxon>
        <taxon>Hymenoptera</taxon>
        <taxon>Apocrita</taxon>
        <taxon>Ichneumonoidea</taxon>
        <taxon>Braconidae</taxon>
        <taxon>Euphorinae</taxon>
        <taxon>Microctonus</taxon>
    </lineage>
</organism>
<sequence>MKVLNISFIVIALASIVTARGIFSPSEIEDEHQLIELFDRDLENSLEDSMEVLNFKLKLSDLLELKLSTSVKPSHPTPPKPTETSTKPPHPKPPRPTEANTKPPRPITSKPTDEPPNFTTRPTTLPSTPAGLDPSKESSQSSVLSESSSVE</sequence>
<dbReference type="Proteomes" id="UP001168972">
    <property type="component" value="Unassembled WGS sequence"/>
</dbReference>
<feature type="region of interest" description="Disordered" evidence="1">
    <location>
        <begin position="68"/>
        <end position="151"/>
    </location>
</feature>
<feature type="chain" id="PRO_5041290732" evidence="2">
    <location>
        <begin position="20"/>
        <end position="151"/>
    </location>
</feature>
<name>A0AA39KNB9_MICHY</name>
<reference evidence="3" key="1">
    <citation type="journal article" date="2023" name="bioRxiv">
        <title>Scaffold-level genome assemblies of two parasitoid biocontrol wasps reveal the parthenogenesis mechanism and an associated novel virus.</title>
        <authorList>
            <person name="Inwood S."/>
            <person name="Skelly J."/>
            <person name="Guhlin J."/>
            <person name="Harrop T."/>
            <person name="Goldson S."/>
            <person name="Dearden P."/>
        </authorList>
    </citation>
    <scope>NUCLEOTIDE SEQUENCE</scope>
    <source>
        <strain evidence="3">Lincoln</strain>
        <tissue evidence="3">Whole body</tissue>
    </source>
</reference>
<proteinExistence type="predicted"/>
<feature type="compositionally biased region" description="Low complexity" evidence="1">
    <location>
        <begin position="137"/>
        <end position="151"/>
    </location>
</feature>
<feature type="compositionally biased region" description="Polar residues" evidence="1">
    <location>
        <begin position="117"/>
        <end position="127"/>
    </location>
</feature>